<name>A0ABQ2A635_9BACL</name>
<gene>
    <name evidence="10" type="ORF">GCM10007362_42430</name>
</gene>
<evidence type="ECO:0000259" key="9">
    <source>
        <dbReference type="PROSITE" id="PS50929"/>
    </source>
</evidence>
<dbReference type="InterPro" id="IPR039421">
    <property type="entry name" value="Type_1_exporter"/>
</dbReference>
<comment type="caution">
    <text evidence="10">The sequence shown here is derived from an EMBL/GenBank/DDBJ whole genome shotgun (WGS) entry which is preliminary data.</text>
</comment>
<dbReference type="Gene3D" id="3.40.50.300">
    <property type="entry name" value="P-loop containing nucleotide triphosphate hydrolases"/>
    <property type="match status" value="1"/>
</dbReference>
<dbReference type="Proteomes" id="UP000605427">
    <property type="component" value="Unassembled WGS sequence"/>
</dbReference>
<keyword evidence="11" id="KW-1185">Reference proteome</keyword>
<keyword evidence="2 7" id="KW-0812">Transmembrane</keyword>
<feature type="transmembrane region" description="Helical" evidence="7">
    <location>
        <begin position="115"/>
        <end position="139"/>
    </location>
</feature>
<proteinExistence type="predicted"/>
<protein>
    <submittedName>
        <fullName evidence="10">ABC transporter ATP-binding protein</fullName>
    </submittedName>
</protein>
<dbReference type="Pfam" id="PF00664">
    <property type="entry name" value="ABC_membrane"/>
    <property type="match status" value="1"/>
</dbReference>
<dbReference type="Gene3D" id="1.20.1560.10">
    <property type="entry name" value="ABC transporter type 1, transmembrane domain"/>
    <property type="match status" value="1"/>
</dbReference>
<dbReference type="Pfam" id="PF00005">
    <property type="entry name" value="ABC_tran"/>
    <property type="match status" value="1"/>
</dbReference>
<dbReference type="InterPro" id="IPR011527">
    <property type="entry name" value="ABC1_TM_dom"/>
</dbReference>
<evidence type="ECO:0000256" key="1">
    <source>
        <dbReference type="ARBA" id="ARBA00004651"/>
    </source>
</evidence>
<comment type="subcellular location">
    <subcellularLocation>
        <location evidence="1">Cell membrane</location>
        <topology evidence="1">Multi-pass membrane protein</topology>
    </subcellularLocation>
</comment>
<dbReference type="InterPro" id="IPR017871">
    <property type="entry name" value="ABC_transporter-like_CS"/>
</dbReference>
<keyword evidence="4 10" id="KW-0067">ATP-binding</keyword>
<reference evidence="11" key="1">
    <citation type="journal article" date="2019" name="Int. J. Syst. Evol. Microbiol.">
        <title>The Global Catalogue of Microorganisms (GCM) 10K type strain sequencing project: providing services to taxonomists for standard genome sequencing and annotation.</title>
        <authorList>
            <consortium name="The Broad Institute Genomics Platform"/>
            <consortium name="The Broad Institute Genome Sequencing Center for Infectious Disease"/>
            <person name="Wu L."/>
            <person name="Ma J."/>
        </authorList>
    </citation>
    <scope>NUCLEOTIDE SEQUENCE [LARGE SCALE GENOMIC DNA]</scope>
    <source>
        <strain evidence="11">CCM 8702</strain>
    </source>
</reference>
<dbReference type="InterPro" id="IPR003593">
    <property type="entry name" value="AAA+_ATPase"/>
</dbReference>
<keyword evidence="6 7" id="KW-0472">Membrane</keyword>
<feature type="domain" description="ABC transporter" evidence="8">
    <location>
        <begin position="306"/>
        <end position="523"/>
    </location>
</feature>
<feature type="transmembrane region" description="Helical" evidence="7">
    <location>
        <begin position="12"/>
        <end position="36"/>
    </location>
</feature>
<dbReference type="PROSITE" id="PS50929">
    <property type="entry name" value="ABC_TM1F"/>
    <property type="match status" value="1"/>
</dbReference>
<dbReference type="GO" id="GO:0005524">
    <property type="term" value="F:ATP binding"/>
    <property type="evidence" value="ECO:0007669"/>
    <property type="project" value="UniProtKB-KW"/>
</dbReference>
<dbReference type="RefSeq" id="WP_172241964.1">
    <property type="nucleotide sequence ID" value="NZ_BMDD01000005.1"/>
</dbReference>
<dbReference type="PROSITE" id="PS50893">
    <property type="entry name" value="ABC_TRANSPORTER_2"/>
    <property type="match status" value="1"/>
</dbReference>
<evidence type="ECO:0000256" key="7">
    <source>
        <dbReference type="SAM" id="Phobius"/>
    </source>
</evidence>
<evidence type="ECO:0000256" key="4">
    <source>
        <dbReference type="ARBA" id="ARBA00022840"/>
    </source>
</evidence>
<keyword evidence="3" id="KW-0547">Nucleotide-binding</keyword>
<dbReference type="InterPro" id="IPR027417">
    <property type="entry name" value="P-loop_NTPase"/>
</dbReference>
<dbReference type="SUPFAM" id="SSF52540">
    <property type="entry name" value="P-loop containing nucleoside triphosphate hydrolases"/>
    <property type="match status" value="1"/>
</dbReference>
<dbReference type="SMART" id="SM00382">
    <property type="entry name" value="AAA"/>
    <property type="match status" value="1"/>
</dbReference>
<evidence type="ECO:0000259" key="8">
    <source>
        <dbReference type="PROSITE" id="PS50893"/>
    </source>
</evidence>
<dbReference type="InterPro" id="IPR003439">
    <property type="entry name" value="ABC_transporter-like_ATP-bd"/>
</dbReference>
<evidence type="ECO:0000256" key="6">
    <source>
        <dbReference type="ARBA" id="ARBA00023136"/>
    </source>
</evidence>
<feature type="transmembrane region" description="Helical" evidence="7">
    <location>
        <begin position="48"/>
        <end position="68"/>
    </location>
</feature>
<evidence type="ECO:0000256" key="2">
    <source>
        <dbReference type="ARBA" id="ARBA00022692"/>
    </source>
</evidence>
<keyword evidence="5 7" id="KW-1133">Transmembrane helix</keyword>
<organism evidence="10 11">
    <name type="scientific">Saccharibacillus endophyticus</name>
    <dbReference type="NCBI Taxonomy" id="2060666"/>
    <lineage>
        <taxon>Bacteria</taxon>
        <taxon>Bacillati</taxon>
        <taxon>Bacillota</taxon>
        <taxon>Bacilli</taxon>
        <taxon>Bacillales</taxon>
        <taxon>Paenibacillaceae</taxon>
        <taxon>Saccharibacillus</taxon>
    </lineage>
</organism>
<dbReference type="SUPFAM" id="SSF90123">
    <property type="entry name" value="ABC transporter transmembrane region"/>
    <property type="match status" value="1"/>
</dbReference>
<feature type="transmembrane region" description="Helical" evidence="7">
    <location>
        <begin position="258"/>
        <end position="278"/>
    </location>
</feature>
<evidence type="ECO:0000256" key="5">
    <source>
        <dbReference type="ARBA" id="ARBA00022989"/>
    </source>
</evidence>
<evidence type="ECO:0000256" key="3">
    <source>
        <dbReference type="ARBA" id="ARBA00022741"/>
    </source>
</evidence>
<dbReference type="InterPro" id="IPR036640">
    <property type="entry name" value="ABC1_TM_sf"/>
</dbReference>
<evidence type="ECO:0000313" key="11">
    <source>
        <dbReference type="Proteomes" id="UP000605427"/>
    </source>
</evidence>
<sequence>MRDLITSNKKFIGITLLLVIMASITATIVPVLIQFFSKQTDKIDVRLFVFAVIAMIFSFLIQFLLLIYRQNYAAKFNTQHLSSLIKKMYKLKYDQYNKFEPTYLINRIFTAVDTLYIFLITSFESVIQAIFLILFSLILSFSIHWSIATILLFLIPINFFGFRFINNSLKSKMEELQFMGAVSNKDLVATLSNVDYIKQIPAYQDLEKAIIPKIEKLYKVLSKTNKFAQGSSSIIDFVNQIIQNILYISVTYCIIQKWLPISSIIMIGVIFPLFFSSLKKLTEVNINLKSLETSNDFIKNDLEDHAENDGLIKIEKIEKITLKDPEFRIEDSRFKFLINEVLLKNQIVYVQGDSGSGKSSLLKLLIKFRESSGIEINEIPIHLINNASLRSKIGYISQNTTILSRTIEENIGFGRLLTRKEKDIIEESKILEPIFQTKKWSTLLTENGANLSGGEKQRIAIARMLIKDVDVYIFDESTSSIDEVSAKFLFQSLTKLSNGKIMIYTSHDKMFKSYATHTILIETVRE</sequence>
<accession>A0ABQ2A635</accession>
<dbReference type="PROSITE" id="PS00211">
    <property type="entry name" value="ABC_TRANSPORTER_1"/>
    <property type="match status" value="1"/>
</dbReference>
<feature type="domain" description="ABC transmembrane type-1" evidence="9">
    <location>
        <begin position="14"/>
        <end position="290"/>
    </location>
</feature>
<dbReference type="PANTHER" id="PTHR24221:SF654">
    <property type="entry name" value="ATP-BINDING CASSETTE SUB-FAMILY B MEMBER 6"/>
    <property type="match status" value="1"/>
</dbReference>
<feature type="transmembrane region" description="Helical" evidence="7">
    <location>
        <begin position="145"/>
        <end position="165"/>
    </location>
</feature>
<dbReference type="PANTHER" id="PTHR24221">
    <property type="entry name" value="ATP-BINDING CASSETTE SUB-FAMILY B"/>
    <property type="match status" value="1"/>
</dbReference>
<evidence type="ECO:0000313" key="10">
    <source>
        <dbReference type="EMBL" id="GGH85305.1"/>
    </source>
</evidence>
<dbReference type="EMBL" id="BMDD01000005">
    <property type="protein sequence ID" value="GGH85305.1"/>
    <property type="molecule type" value="Genomic_DNA"/>
</dbReference>